<evidence type="ECO:0000256" key="2">
    <source>
        <dbReference type="ARBA" id="ARBA00022840"/>
    </source>
</evidence>
<dbReference type="SUPFAM" id="SSF52540">
    <property type="entry name" value="P-loop containing nucleoside triphosphate hydrolases"/>
    <property type="match status" value="1"/>
</dbReference>
<dbReference type="AlphaFoldDB" id="A0A2A2EEF5"/>
<proteinExistence type="predicted"/>
<dbReference type="EMBL" id="MVOH01000015">
    <property type="protein sequence ID" value="PAU67278.1"/>
    <property type="molecule type" value="Genomic_DNA"/>
</dbReference>
<evidence type="ECO:0000313" key="6">
    <source>
        <dbReference type="EMBL" id="PAU67278.1"/>
    </source>
</evidence>
<gene>
    <name evidence="6" type="ORF">B1526_1363</name>
</gene>
<reference evidence="6 7" key="1">
    <citation type="journal article" date="2017" name="ISME J.">
        <title>Unveiling bifidobacterial biogeography across the mammalian branch of the tree of life.</title>
        <authorList>
            <person name="Milani C."/>
            <person name="Mangifesta M."/>
            <person name="Mancabelli L."/>
            <person name="Lugli G.A."/>
            <person name="James K."/>
            <person name="Duranti S."/>
            <person name="Turroni F."/>
            <person name="Ferrario C."/>
            <person name="Ossiprandi M.C."/>
            <person name="van Sinderen D."/>
            <person name="Ventura M."/>
        </authorList>
    </citation>
    <scope>NUCLEOTIDE SEQUENCE [LARGE SCALE GENOMIC DNA]</scope>
    <source>
        <strain evidence="7">Ham19E</strain>
    </source>
</reference>
<feature type="domain" description="FtsK" evidence="5">
    <location>
        <begin position="146"/>
        <end position="329"/>
    </location>
</feature>
<evidence type="ECO:0000313" key="7">
    <source>
        <dbReference type="Proteomes" id="UP000218399"/>
    </source>
</evidence>
<evidence type="ECO:0000256" key="4">
    <source>
        <dbReference type="SAM" id="Phobius"/>
    </source>
</evidence>
<dbReference type="RefSeq" id="WP_157908715.1">
    <property type="nucleotide sequence ID" value="NZ_MVOH01000015.1"/>
</dbReference>
<keyword evidence="7" id="KW-1185">Reference proteome</keyword>
<dbReference type="SMART" id="SM00382">
    <property type="entry name" value="AAA"/>
    <property type="match status" value="2"/>
</dbReference>
<dbReference type="Gene3D" id="3.40.50.300">
    <property type="entry name" value="P-loop containing nucleotide triphosphate hydrolases"/>
    <property type="match status" value="2"/>
</dbReference>
<sequence>MKNGTTRDTGHTAKMRRLQLCAYAAPLVAQCVMLMMLVIQRQWLFAMMIGSGCVATLASLMLMTAHPHAGDDADAIGAPAAYGGMSTPDGDRAAATIAAAAARIAPPDLPTLLGFADDAAPFRSIAHLWCIHDAGCHAPVGLDTAGDAVDIDMGRFGPHAIVAGTTGSGKSVLLQDWCLALACRYPPERIQFVLLDFKGGSAMDVLGALPHVRGCVNDLDLAYAKRSLLALERELTRRERIAAAQHASDLMDIADAPARLVVIVDEFHMLAGQLPDLTGRLARIASLGRSLGMHLIVCTQNPLGEVSAPMKANMALRVCLRVRDPMQSQELLGVSDAAFIGAKAPGAAIAQQDDAHTLLRCAANPDPARLVDEVRRAARVHGARTEPALFTAPLPTRVRPCDVARMADARSAAPTMIPIGLEDDGVATGACMLDTSDGNLAVIGRPGRGRTTLLTLIGTQAEARGLDVVCLDDADAWFDPFNADPEAVRIQDLVCNGHGCVVFALGTTRRLRVPDHCTRRLIFPTGDRAVDLADGIPAPLLDAMNAQDMRNAGRGVLIEAGRIRLVQCACP</sequence>
<dbReference type="GO" id="GO:0005524">
    <property type="term" value="F:ATP binding"/>
    <property type="evidence" value="ECO:0007669"/>
    <property type="project" value="UniProtKB-UniRule"/>
</dbReference>
<dbReference type="PANTHER" id="PTHR22683:SF1">
    <property type="entry name" value="TYPE VII SECRETION SYSTEM PROTEIN ESSC"/>
    <property type="match status" value="1"/>
</dbReference>
<dbReference type="InterPro" id="IPR027417">
    <property type="entry name" value="P-loop_NTPase"/>
</dbReference>
<accession>A0A2A2EEF5</accession>
<evidence type="ECO:0000256" key="1">
    <source>
        <dbReference type="ARBA" id="ARBA00022741"/>
    </source>
</evidence>
<keyword evidence="4" id="KW-1133">Transmembrane helix</keyword>
<dbReference type="Pfam" id="PF01580">
    <property type="entry name" value="FtsK_SpoIIIE"/>
    <property type="match status" value="1"/>
</dbReference>
<dbReference type="InterPro" id="IPR050206">
    <property type="entry name" value="FtsK/SpoIIIE/SftA"/>
</dbReference>
<dbReference type="CDD" id="cd01127">
    <property type="entry name" value="TrwB_TraG_TraD_VirD4"/>
    <property type="match status" value="1"/>
</dbReference>
<dbReference type="OrthoDB" id="9807790at2"/>
<organism evidence="6 7">
    <name type="scientific">Bifidobacterium criceti</name>
    <dbReference type="NCBI Taxonomy" id="1960969"/>
    <lineage>
        <taxon>Bacteria</taxon>
        <taxon>Bacillati</taxon>
        <taxon>Actinomycetota</taxon>
        <taxon>Actinomycetes</taxon>
        <taxon>Bifidobacteriales</taxon>
        <taxon>Bifidobacteriaceae</taxon>
        <taxon>Bifidobacterium</taxon>
    </lineage>
</organism>
<dbReference type="Proteomes" id="UP000218399">
    <property type="component" value="Unassembled WGS sequence"/>
</dbReference>
<dbReference type="PROSITE" id="PS50901">
    <property type="entry name" value="FTSK"/>
    <property type="match status" value="1"/>
</dbReference>
<name>A0A2A2EEF5_9BIFI</name>
<evidence type="ECO:0000256" key="3">
    <source>
        <dbReference type="PROSITE-ProRule" id="PRU00289"/>
    </source>
</evidence>
<protein>
    <submittedName>
        <fullName evidence="6">FHA domain-containing protein</fullName>
    </submittedName>
</protein>
<feature type="binding site" evidence="3">
    <location>
        <begin position="164"/>
        <end position="171"/>
    </location>
    <ligand>
        <name>ATP</name>
        <dbReference type="ChEBI" id="CHEBI:30616"/>
    </ligand>
</feature>
<dbReference type="InterPro" id="IPR002543">
    <property type="entry name" value="FtsK_dom"/>
</dbReference>
<feature type="transmembrane region" description="Helical" evidence="4">
    <location>
        <begin position="20"/>
        <end position="39"/>
    </location>
</feature>
<keyword evidence="4" id="KW-0472">Membrane</keyword>
<evidence type="ECO:0000259" key="5">
    <source>
        <dbReference type="PROSITE" id="PS50901"/>
    </source>
</evidence>
<keyword evidence="2 3" id="KW-0067">ATP-binding</keyword>
<comment type="caution">
    <text evidence="6">The sequence shown here is derived from an EMBL/GenBank/DDBJ whole genome shotgun (WGS) entry which is preliminary data.</text>
</comment>
<dbReference type="GO" id="GO:0003677">
    <property type="term" value="F:DNA binding"/>
    <property type="evidence" value="ECO:0007669"/>
    <property type="project" value="InterPro"/>
</dbReference>
<dbReference type="InterPro" id="IPR003593">
    <property type="entry name" value="AAA+_ATPase"/>
</dbReference>
<dbReference type="PANTHER" id="PTHR22683">
    <property type="entry name" value="SPORULATION PROTEIN RELATED"/>
    <property type="match status" value="1"/>
</dbReference>
<keyword evidence="4" id="KW-0812">Transmembrane</keyword>
<keyword evidence="1 3" id="KW-0547">Nucleotide-binding</keyword>